<name>A0A0F9GR99_9ZZZZ</name>
<dbReference type="AlphaFoldDB" id="A0A0F9GR99"/>
<feature type="region of interest" description="Disordered" evidence="1">
    <location>
        <begin position="1"/>
        <end position="93"/>
    </location>
</feature>
<dbReference type="EMBL" id="LAZR01025425">
    <property type="protein sequence ID" value="KKL71955.1"/>
    <property type="molecule type" value="Genomic_DNA"/>
</dbReference>
<evidence type="ECO:0000256" key="1">
    <source>
        <dbReference type="SAM" id="MobiDB-lite"/>
    </source>
</evidence>
<protein>
    <submittedName>
        <fullName evidence="2">Uncharacterized protein</fullName>
    </submittedName>
</protein>
<comment type="caution">
    <text evidence="2">The sequence shown here is derived from an EMBL/GenBank/DDBJ whole genome shotgun (WGS) entry which is preliminary data.</text>
</comment>
<organism evidence="2">
    <name type="scientific">marine sediment metagenome</name>
    <dbReference type="NCBI Taxonomy" id="412755"/>
    <lineage>
        <taxon>unclassified sequences</taxon>
        <taxon>metagenomes</taxon>
        <taxon>ecological metagenomes</taxon>
    </lineage>
</organism>
<reference evidence="2" key="1">
    <citation type="journal article" date="2015" name="Nature">
        <title>Complex archaea that bridge the gap between prokaryotes and eukaryotes.</title>
        <authorList>
            <person name="Spang A."/>
            <person name="Saw J.H."/>
            <person name="Jorgensen S.L."/>
            <person name="Zaremba-Niedzwiedzka K."/>
            <person name="Martijn J."/>
            <person name="Lind A.E."/>
            <person name="van Eijk R."/>
            <person name="Schleper C."/>
            <person name="Guy L."/>
            <person name="Ettema T.J."/>
        </authorList>
    </citation>
    <scope>NUCLEOTIDE SEQUENCE</scope>
</reference>
<feature type="compositionally biased region" description="Low complexity" evidence="1">
    <location>
        <begin position="66"/>
        <end position="75"/>
    </location>
</feature>
<sequence length="302" mass="32713">MTATVGVTTIHPVPSPLVPTRTEEGQPAFAAPEAHAPSGAGEGQDHAETREADAPSDAGESHLILGAQAGNASPNSGGGNGQAKTAMEPHHRPACPPALLKIVHYAQLAEAAQKMRTGSQLRVSAYERDRGIVLDDSELIEQLAKLESGSTRYLKRALQGYPLGLWLLSIKGLGGGILAGKLLKRLGDLHRFPTVGALWRYCGLDGNQWREKEDNGKKHYSPQLLAILVGEQGIADQFVRHRTPGYREAYDERKVFEATKPACGKAKCVGETCTPGHIEARTKRYTVKRFLIDLWVEGTKEE</sequence>
<evidence type="ECO:0000313" key="2">
    <source>
        <dbReference type="EMBL" id="KKL71955.1"/>
    </source>
</evidence>
<proteinExistence type="predicted"/>
<gene>
    <name evidence="2" type="ORF">LCGC14_2089750</name>
</gene>
<feature type="compositionally biased region" description="Basic and acidic residues" evidence="1">
    <location>
        <begin position="43"/>
        <end position="53"/>
    </location>
</feature>
<accession>A0A0F9GR99</accession>